<proteinExistence type="predicted"/>
<comment type="caution">
    <text evidence="9">The sequence shown here is derived from an EMBL/GenBank/DDBJ whole genome shotgun (WGS) entry which is preliminary data.</text>
</comment>
<evidence type="ECO:0000313" key="9">
    <source>
        <dbReference type="EMBL" id="EFV93772.1"/>
    </source>
</evidence>
<dbReference type="GO" id="GO:0030288">
    <property type="term" value="C:outer membrane-bounded periplasmic space"/>
    <property type="evidence" value="ECO:0007669"/>
    <property type="project" value="TreeGrafter"/>
</dbReference>
<reference evidence="9 10" key="1">
    <citation type="submission" date="2010-12" db="EMBL/GenBank/DDBJ databases">
        <authorList>
            <person name="Muzny D."/>
            <person name="Qin X."/>
            <person name="Deng J."/>
            <person name="Jiang H."/>
            <person name="Liu Y."/>
            <person name="Qu J."/>
            <person name="Song X.-Z."/>
            <person name="Zhang L."/>
            <person name="Thornton R."/>
            <person name="Coyle M."/>
            <person name="Francisco L."/>
            <person name="Jackson L."/>
            <person name="Javaid M."/>
            <person name="Korchina V."/>
            <person name="Kovar C."/>
            <person name="Mata R."/>
            <person name="Mathew T."/>
            <person name="Ngo R."/>
            <person name="Nguyen L."/>
            <person name="Nguyen N."/>
            <person name="Okwuonu G."/>
            <person name="Ongeri F."/>
            <person name="Pham C."/>
            <person name="Simmons D."/>
            <person name="Wilczek-Boney K."/>
            <person name="Hale W."/>
            <person name="Jakkamsetti A."/>
            <person name="Pham P."/>
            <person name="Ruth R."/>
            <person name="San Lucas F."/>
            <person name="Warren J."/>
            <person name="Zhang J."/>
            <person name="Zhao Z."/>
            <person name="Zhou C."/>
            <person name="Zhu D."/>
            <person name="Lee S."/>
            <person name="Bess C."/>
            <person name="Blankenburg K."/>
            <person name="Forbes L."/>
            <person name="Fu Q."/>
            <person name="Gubbala S."/>
            <person name="Hirani K."/>
            <person name="Jayaseelan J.C."/>
            <person name="Lara F."/>
            <person name="Munidasa M."/>
            <person name="Palculict T."/>
            <person name="Patil S."/>
            <person name="Pu L.-L."/>
            <person name="Saada N."/>
            <person name="Tang L."/>
            <person name="Weissenberger G."/>
            <person name="Zhu Y."/>
            <person name="Hemphill L."/>
            <person name="Shang Y."/>
            <person name="Youmans B."/>
            <person name="Ayvaz T."/>
            <person name="Ross M."/>
            <person name="Santibanez J."/>
            <person name="Aqrawi P."/>
            <person name="Gross S."/>
            <person name="Joshi V."/>
            <person name="Fowler G."/>
            <person name="Nazareth L."/>
            <person name="Reid J."/>
            <person name="Worley K."/>
            <person name="Petrosino J."/>
            <person name="Highlander S."/>
            <person name="Gibbs R."/>
        </authorList>
    </citation>
    <scope>NUCLEOTIDE SEQUENCE [LARGE SCALE GENOMIC DNA]</scope>
    <source>
        <strain evidence="9 10">ATCC 51599</strain>
    </source>
</reference>
<gene>
    <name evidence="9" type="ORF">HMPREF0551_2462</name>
</gene>
<keyword evidence="6" id="KW-0560">Oxidoreductase</keyword>
<dbReference type="PANTHER" id="PTHR43742">
    <property type="entry name" value="TRIMETHYLAMINE-N-OXIDE REDUCTASE"/>
    <property type="match status" value="1"/>
</dbReference>
<dbReference type="InterPro" id="IPR006656">
    <property type="entry name" value="Mopterin_OxRdtase"/>
</dbReference>
<dbReference type="Gene3D" id="3.40.228.10">
    <property type="entry name" value="Dimethylsulfoxide Reductase, domain 2"/>
    <property type="match status" value="1"/>
</dbReference>
<dbReference type="PANTHER" id="PTHR43742:SF10">
    <property type="entry name" value="TRIMETHYLAMINE-N-OXIDE REDUCTASE 2"/>
    <property type="match status" value="1"/>
</dbReference>
<sequence>MSTTRRQWLKTGATGAAGLAAGSLLPGALKDVMAAEAAEGAAGAEAAAKAASSAPGSATFTGEVAHATHYGPFIGTVKNGRLEKVVPQVSDKRPTPMLTEGVIARTYDKTRVAGPMVRKSYLEGFRTGKTKPELRGKEPFVQVSWDVALGLTAKAILDTIEKHGNEGCFSSSYGGWSHAGIFRPNVLQGRFFNLLGGSSMTSGDYSAGAGQIIMPLVLGDLEVYSAQTSWEQVAKHTEVLVFIGSDPNKNNRIEYTVADHEMFPNWEAIRKAGVKCISINPQRTTTDEVMDAEWVPIIPNTDTALFLAMSHHLLVTNRWNRDFVQQYTVGFDRFRAYLEGKDADGTPAKTPEWASRITGIPAARIRQLADLFASKRTQLAGSWAIQRAHHGEMPYWAIVNFACMLGNIGLPGQGVGFSWHYGGGGTPQSGATPPTGLSQGRNAVKKICPASRISEMLNNPGKEFTHNGSRYTYPLVKLIYNAGNNFMSHQQDLNELIRALQKVDTVVVQDCWWTASTRWADIVLPATTTVERNDISSGGTYNINKFYAMKQVIAPQGDALDDFEIFRRLAELCGVELGFT</sequence>
<dbReference type="Pfam" id="PF18364">
    <property type="entry name" value="Molybdopterin_N"/>
    <property type="match status" value="1"/>
</dbReference>
<dbReference type="PROSITE" id="PS51318">
    <property type="entry name" value="TAT"/>
    <property type="match status" value="1"/>
</dbReference>
<evidence type="ECO:0000313" key="10">
    <source>
        <dbReference type="Proteomes" id="UP000011021"/>
    </source>
</evidence>
<evidence type="ECO:0000256" key="2">
    <source>
        <dbReference type="ARBA" id="ARBA00004418"/>
    </source>
</evidence>
<keyword evidence="5" id="KW-0479">Metal-binding</keyword>
<dbReference type="eggNOG" id="COG0243">
    <property type="taxonomic scope" value="Bacteria"/>
</dbReference>
<dbReference type="EMBL" id="AEQP01000023">
    <property type="protein sequence ID" value="EFV93772.1"/>
    <property type="molecule type" value="Genomic_DNA"/>
</dbReference>
<evidence type="ECO:0000256" key="5">
    <source>
        <dbReference type="ARBA" id="ARBA00022723"/>
    </source>
</evidence>
<dbReference type="SUPFAM" id="SSF53706">
    <property type="entry name" value="Formate dehydrogenase/DMSO reductase, domains 1-3"/>
    <property type="match status" value="1"/>
</dbReference>
<dbReference type="HOGENOM" id="CLU_000422_13_3_4"/>
<dbReference type="GO" id="GO:0009055">
    <property type="term" value="F:electron transfer activity"/>
    <property type="evidence" value="ECO:0007669"/>
    <property type="project" value="TreeGrafter"/>
</dbReference>
<feature type="domain" description="Molybdopterin oxidoreductase N-terminal" evidence="8">
    <location>
        <begin position="66"/>
        <end position="107"/>
    </location>
</feature>
<dbReference type="InterPro" id="IPR006311">
    <property type="entry name" value="TAT_signal"/>
</dbReference>
<dbReference type="Gene3D" id="3.40.50.740">
    <property type="match status" value="1"/>
</dbReference>
<accession>E7S0J8</accession>
<comment type="cofactor">
    <cofactor evidence="1">
        <name>Mo-bis(molybdopterin guanine dinucleotide)</name>
        <dbReference type="ChEBI" id="CHEBI:60539"/>
    </cofactor>
</comment>
<protein>
    <recommendedName>
        <fullName evidence="3">trimethylamine-N-oxide reductase</fullName>
        <ecNumber evidence="3">1.7.2.3</ecNumber>
    </recommendedName>
</protein>
<dbReference type="EC" id="1.7.2.3" evidence="3"/>
<evidence type="ECO:0000256" key="6">
    <source>
        <dbReference type="ARBA" id="ARBA00023002"/>
    </source>
</evidence>
<name>E7S0J8_9BURK</name>
<dbReference type="AlphaFoldDB" id="E7S0J8"/>
<evidence type="ECO:0000259" key="8">
    <source>
        <dbReference type="Pfam" id="PF18364"/>
    </source>
</evidence>
<dbReference type="InterPro" id="IPR050612">
    <property type="entry name" value="Prok_Mopterin_Oxidored"/>
</dbReference>
<evidence type="ECO:0000256" key="1">
    <source>
        <dbReference type="ARBA" id="ARBA00001942"/>
    </source>
</evidence>
<dbReference type="Pfam" id="PF00384">
    <property type="entry name" value="Molybdopterin"/>
    <property type="match status" value="1"/>
</dbReference>
<keyword evidence="10" id="KW-1185">Reference proteome</keyword>
<dbReference type="InterPro" id="IPR006655">
    <property type="entry name" value="Mopterin_OxRdtase_prok_CS"/>
</dbReference>
<feature type="domain" description="Molybdopterin oxidoreductase" evidence="7">
    <location>
        <begin position="111"/>
        <end position="571"/>
    </location>
</feature>
<dbReference type="InterPro" id="IPR041460">
    <property type="entry name" value="Molybdopterin_N"/>
</dbReference>
<keyword evidence="4" id="KW-0500">Molybdenum</keyword>
<evidence type="ECO:0000259" key="7">
    <source>
        <dbReference type="Pfam" id="PF00384"/>
    </source>
</evidence>
<dbReference type="STRING" id="887898.HMPREF0551_2462"/>
<comment type="subcellular location">
    <subcellularLocation>
        <location evidence="2">Periplasm</location>
    </subcellularLocation>
</comment>
<dbReference type="Gene3D" id="3.90.55.10">
    <property type="entry name" value="Dimethylsulfoxide Reductase, domain 3"/>
    <property type="match status" value="1"/>
</dbReference>
<organism evidence="9 10">
    <name type="scientific">Lautropia mirabilis ATCC 51599</name>
    <dbReference type="NCBI Taxonomy" id="887898"/>
    <lineage>
        <taxon>Bacteria</taxon>
        <taxon>Pseudomonadati</taxon>
        <taxon>Pseudomonadota</taxon>
        <taxon>Betaproteobacteria</taxon>
        <taxon>Burkholderiales</taxon>
        <taxon>Burkholderiaceae</taxon>
        <taxon>Lautropia</taxon>
    </lineage>
</organism>
<dbReference type="Proteomes" id="UP000011021">
    <property type="component" value="Unassembled WGS sequence"/>
</dbReference>
<evidence type="ECO:0000256" key="3">
    <source>
        <dbReference type="ARBA" id="ARBA00011885"/>
    </source>
</evidence>
<dbReference type="GO" id="GO:0009061">
    <property type="term" value="P:anaerobic respiration"/>
    <property type="evidence" value="ECO:0007669"/>
    <property type="project" value="TreeGrafter"/>
</dbReference>
<evidence type="ECO:0000256" key="4">
    <source>
        <dbReference type="ARBA" id="ARBA00022505"/>
    </source>
</evidence>
<dbReference type="GO" id="GO:0030151">
    <property type="term" value="F:molybdenum ion binding"/>
    <property type="evidence" value="ECO:0007669"/>
    <property type="project" value="TreeGrafter"/>
</dbReference>
<dbReference type="PROSITE" id="PS00490">
    <property type="entry name" value="MOLYBDOPTERIN_PROK_2"/>
    <property type="match status" value="1"/>
</dbReference>
<dbReference type="GO" id="GO:0050626">
    <property type="term" value="F:trimethylamine-N-oxide reductase (cytochrome c) activity"/>
    <property type="evidence" value="ECO:0007669"/>
    <property type="project" value="UniProtKB-EC"/>
</dbReference>
<dbReference type="RefSeq" id="WP_005674917.1">
    <property type="nucleotide sequence ID" value="NZ_CP146288.1"/>
</dbReference>